<feature type="region of interest" description="Disordered" evidence="1">
    <location>
        <begin position="76"/>
        <end position="109"/>
    </location>
</feature>
<organism evidence="2 3">
    <name type="scientific">Oryza meyeriana var. granulata</name>
    <dbReference type="NCBI Taxonomy" id="110450"/>
    <lineage>
        <taxon>Eukaryota</taxon>
        <taxon>Viridiplantae</taxon>
        <taxon>Streptophyta</taxon>
        <taxon>Embryophyta</taxon>
        <taxon>Tracheophyta</taxon>
        <taxon>Spermatophyta</taxon>
        <taxon>Magnoliopsida</taxon>
        <taxon>Liliopsida</taxon>
        <taxon>Poales</taxon>
        <taxon>Poaceae</taxon>
        <taxon>BOP clade</taxon>
        <taxon>Oryzoideae</taxon>
        <taxon>Oryzeae</taxon>
        <taxon>Oryzinae</taxon>
        <taxon>Oryza</taxon>
        <taxon>Oryza meyeriana</taxon>
    </lineage>
</organism>
<evidence type="ECO:0000313" key="3">
    <source>
        <dbReference type="Proteomes" id="UP000479710"/>
    </source>
</evidence>
<accession>A0A6G1DZV4</accession>
<feature type="compositionally biased region" description="Polar residues" evidence="1">
    <location>
        <begin position="83"/>
        <end position="93"/>
    </location>
</feature>
<reference evidence="2 3" key="1">
    <citation type="submission" date="2019-11" db="EMBL/GenBank/DDBJ databases">
        <title>Whole genome sequence of Oryza granulata.</title>
        <authorList>
            <person name="Li W."/>
        </authorList>
    </citation>
    <scope>NUCLEOTIDE SEQUENCE [LARGE SCALE GENOMIC DNA]</scope>
    <source>
        <strain evidence="3">cv. Menghai</strain>
        <tissue evidence="2">Leaf</tissue>
    </source>
</reference>
<comment type="caution">
    <text evidence="2">The sequence shown here is derived from an EMBL/GenBank/DDBJ whole genome shotgun (WGS) entry which is preliminary data.</text>
</comment>
<proteinExistence type="predicted"/>
<sequence>MWSKRIKERAAISAHQPLPPRSLLLGSSTLPAQATMLDGFDIAACGAQPLQPQSPWCSIAYAGGGNSNAEHLAEGWDRRTTSHEPSSCSTCRQRGSRGGWKATAEATTERTGWIAERRAITMAKEEENPAMACRKLGGGDWST</sequence>
<evidence type="ECO:0000256" key="1">
    <source>
        <dbReference type="SAM" id="MobiDB-lite"/>
    </source>
</evidence>
<protein>
    <submittedName>
        <fullName evidence="2">Uncharacterized protein</fullName>
    </submittedName>
</protein>
<evidence type="ECO:0000313" key="2">
    <source>
        <dbReference type="EMBL" id="KAF0918060.1"/>
    </source>
</evidence>
<gene>
    <name evidence="2" type="ORF">E2562_022656</name>
</gene>
<name>A0A6G1DZV4_9ORYZ</name>
<keyword evidence="3" id="KW-1185">Reference proteome</keyword>
<dbReference type="Proteomes" id="UP000479710">
    <property type="component" value="Unassembled WGS sequence"/>
</dbReference>
<dbReference type="EMBL" id="SPHZ02000005">
    <property type="protein sequence ID" value="KAF0918060.1"/>
    <property type="molecule type" value="Genomic_DNA"/>
</dbReference>
<dbReference type="AlphaFoldDB" id="A0A6G1DZV4"/>